<gene>
    <name evidence="3" type="ORF">SAMN05421640_1220</name>
</gene>
<dbReference type="AlphaFoldDB" id="A0A239HAI5"/>
<dbReference type="RefSeq" id="WP_089355970.1">
    <property type="nucleotide sequence ID" value="NZ_FZPD01000002.1"/>
</dbReference>
<organism evidence="3 4">
    <name type="scientific">Ekhidna lutea</name>
    <dbReference type="NCBI Taxonomy" id="447679"/>
    <lineage>
        <taxon>Bacteria</taxon>
        <taxon>Pseudomonadati</taxon>
        <taxon>Bacteroidota</taxon>
        <taxon>Cytophagia</taxon>
        <taxon>Cytophagales</taxon>
        <taxon>Reichenbachiellaceae</taxon>
        <taxon>Ekhidna</taxon>
    </lineage>
</organism>
<proteinExistence type="predicted"/>
<feature type="coiled-coil region" evidence="1">
    <location>
        <begin position="114"/>
        <end position="141"/>
    </location>
</feature>
<keyword evidence="4" id="KW-1185">Reference proteome</keyword>
<dbReference type="Proteomes" id="UP000198393">
    <property type="component" value="Unassembled WGS sequence"/>
</dbReference>
<evidence type="ECO:0000313" key="3">
    <source>
        <dbReference type="EMBL" id="SNS78282.1"/>
    </source>
</evidence>
<name>A0A239HAI5_EKHLU</name>
<evidence type="ECO:0000256" key="1">
    <source>
        <dbReference type="SAM" id="Coils"/>
    </source>
</evidence>
<sequence>MDKFYLKKVFPEAEKIFEFQFKEFDQIKDQCIYVFDTNVLFVPFLISKQGLKDYKKIFKTLKTKKRLFIPSRVAREFAKNRGENIKSIFRKLHEARDRTNKGGFDLSSLPIFDEDESYKRIKQIEKEVSILKDEYRAKIDELADHIKAWNWNDPVSTFYRELWNKDMIIEVKKDEAELIKDLEFRQNYQIAPGYKDSKKTDNGIGDLIIWQTILEIAKDKQKNVVFVTNEEKSDWFYSEFNTTLYPKFELFDKFRRYTGGHSVSIVSFEKFLVSQNASEETVKEIKELRAESGFYIIDREKFIYELQRSLKVAKEKDGFVSSRFFVETLLADKFFDIGSSWELCNRLTEEGIIEQYSHEDPTGLYPPVRAIRFRTAESAKQKENEAEE</sequence>
<dbReference type="EMBL" id="FZPD01000002">
    <property type="protein sequence ID" value="SNS78282.1"/>
    <property type="molecule type" value="Genomic_DNA"/>
</dbReference>
<protein>
    <recommendedName>
        <fullName evidence="2">PIN like domain-containing protein</fullName>
    </recommendedName>
</protein>
<keyword evidence="1" id="KW-0175">Coiled coil</keyword>
<dbReference type="InterPro" id="IPR041578">
    <property type="entry name" value="PIN_8"/>
</dbReference>
<evidence type="ECO:0000259" key="2">
    <source>
        <dbReference type="Pfam" id="PF18476"/>
    </source>
</evidence>
<reference evidence="3 4" key="1">
    <citation type="submission" date="2017-06" db="EMBL/GenBank/DDBJ databases">
        <authorList>
            <person name="Kim H.J."/>
            <person name="Triplett B.A."/>
        </authorList>
    </citation>
    <scope>NUCLEOTIDE SEQUENCE [LARGE SCALE GENOMIC DNA]</scope>
    <source>
        <strain evidence="3 4">DSM 19307</strain>
    </source>
</reference>
<dbReference type="OrthoDB" id="9182727at2"/>
<accession>A0A239HAI5</accession>
<dbReference type="Pfam" id="PF18476">
    <property type="entry name" value="PIN_8"/>
    <property type="match status" value="1"/>
</dbReference>
<feature type="domain" description="PIN like" evidence="2">
    <location>
        <begin position="34"/>
        <end position="250"/>
    </location>
</feature>
<evidence type="ECO:0000313" key="4">
    <source>
        <dbReference type="Proteomes" id="UP000198393"/>
    </source>
</evidence>